<gene>
    <name evidence="2" type="ORF">SAMN04488023_1685</name>
</gene>
<protein>
    <submittedName>
        <fullName evidence="2">Abi-like protein</fullName>
    </submittedName>
</protein>
<organism evidence="2 3">
    <name type="scientific">Pedobacter rhizosphaerae</name>
    <dbReference type="NCBI Taxonomy" id="390241"/>
    <lineage>
        <taxon>Bacteria</taxon>
        <taxon>Pseudomonadati</taxon>
        <taxon>Bacteroidota</taxon>
        <taxon>Sphingobacteriia</taxon>
        <taxon>Sphingobacteriales</taxon>
        <taxon>Sphingobacteriaceae</taxon>
        <taxon>Pedobacter</taxon>
    </lineage>
</organism>
<evidence type="ECO:0000256" key="1">
    <source>
        <dbReference type="SAM" id="Phobius"/>
    </source>
</evidence>
<sequence length="148" mass="17335">PQGFLVEIFVLSLFFVAIFQFLMTSYFRTRQEVASGFGIPHLYLSTWLVYLTNIRNICAHHGRLWNRRTTADRFKVPERKEFKFSGTIADNFNISYYGTLSIMIRLLDVINPEHSLPKKFQGLLAEYPKINVSFMGFPDDWEKTPAWS</sequence>
<dbReference type="Proteomes" id="UP000199572">
    <property type="component" value="Unassembled WGS sequence"/>
</dbReference>
<dbReference type="AlphaFoldDB" id="A0A1H9WBI1"/>
<dbReference type="InterPro" id="IPR011664">
    <property type="entry name" value="Abi_system_AbiD/AbiF-like"/>
</dbReference>
<dbReference type="RefSeq" id="WP_217643910.1">
    <property type="nucleotide sequence ID" value="NZ_FOGG01000068.1"/>
</dbReference>
<evidence type="ECO:0000313" key="3">
    <source>
        <dbReference type="Proteomes" id="UP000199572"/>
    </source>
</evidence>
<feature type="non-terminal residue" evidence="2">
    <location>
        <position position="1"/>
    </location>
</feature>
<dbReference type="Pfam" id="PF07751">
    <property type="entry name" value="Abi_2"/>
    <property type="match status" value="1"/>
</dbReference>
<proteinExistence type="predicted"/>
<keyword evidence="3" id="KW-1185">Reference proteome</keyword>
<keyword evidence="1" id="KW-0812">Transmembrane</keyword>
<keyword evidence="1" id="KW-0472">Membrane</keyword>
<accession>A0A1H9WBI1</accession>
<feature type="transmembrane region" description="Helical" evidence="1">
    <location>
        <begin position="6"/>
        <end position="27"/>
    </location>
</feature>
<reference evidence="2 3" key="1">
    <citation type="submission" date="2016-10" db="EMBL/GenBank/DDBJ databases">
        <authorList>
            <person name="de Groot N.N."/>
        </authorList>
    </citation>
    <scope>NUCLEOTIDE SEQUENCE [LARGE SCALE GENOMIC DNA]</scope>
    <source>
        <strain evidence="2 3">DSM 18610</strain>
    </source>
</reference>
<dbReference type="EMBL" id="FOGG01000068">
    <property type="protein sequence ID" value="SES31195.1"/>
    <property type="molecule type" value="Genomic_DNA"/>
</dbReference>
<evidence type="ECO:0000313" key="2">
    <source>
        <dbReference type="EMBL" id="SES31195.1"/>
    </source>
</evidence>
<keyword evidence="1" id="KW-1133">Transmembrane helix</keyword>
<name>A0A1H9WBI1_9SPHI</name>